<dbReference type="AlphaFoldDB" id="A0A1G2P3S4"/>
<dbReference type="SUPFAM" id="SSF51261">
    <property type="entry name" value="Duplicated hybrid motif"/>
    <property type="match status" value="1"/>
</dbReference>
<feature type="chain" id="PRO_5009583829" description="M23ase beta-sheet core domain-containing protein" evidence="3">
    <location>
        <begin position="28"/>
        <end position="429"/>
    </location>
</feature>
<dbReference type="Proteomes" id="UP000177269">
    <property type="component" value="Unassembled WGS sequence"/>
</dbReference>
<gene>
    <name evidence="5" type="ORF">A3G52_01955</name>
</gene>
<evidence type="ECO:0000256" key="1">
    <source>
        <dbReference type="ARBA" id="ARBA00022729"/>
    </source>
</evidence>
<feature type="signal peptide" evidence="3">
    <location>
        <begin position="1"/>
        <end position="27"/>
    </location>
</feature>
<proteinExistence type="predicted"/>
<dbReference type="InterPro" id="IPR050570">
    <property type="entry name" value="Cell_wall_metabolism_enzyme"/>
</dbReference>
<evidence type="ECO:0000313" key="6">
    <source>
        <dbReference type="Proteomes" id="UP000177269"/>
    </source>
</evidence>
<feature type="coiled-coil region" evidence="2">
    <location>
        <begin position="161"/>
        <end position="202"/>
    </location>
</feature>
<dbReference type="EMBL" id="MHSK01000002">
    <property type="protein sequence ID" value="OHA42984.1"/>
    <property type="molecule type" value="Genomic_DNA"/>
</dbReference>
<evidence type="ECO:0000259" key="4">
    <source>
        <dbReference type="Pfam" id="PF01551"/>
    </source>
</evidence>
<dbReference type="Pfam" id="PF01551">
    <property type="entry name" value="Peptidase_M23"/>
    <property type="match status" value="1"/>
</dbReference>
<name>A0A1G2P3S4_9BACT</name>
<dbReference type="GO" id="GO:0004222">
    <property type="term" value="F:metalloendopeptidase activity"/>
    <property type="evidence" value="ECO:0007669"/>
    <property type="project" value="TreeGrafter"/>
</dbReference>
<dbReference type="PANTHER" id="PTHR21666">
    <property type="entry name" value="PEPTIDASE-RELATED"/>
    <property type="match status" value="1"/>
</dbReference>
<dbReference type="InterPro" id="IPR011055">
    <property type="entry name" value="Dup_hybrid_motif"/>
</dbReference>
<comment type="caution">
    <text evidence="5">The sequence shown here is derived from an EMBL/GenBank/DDBJ whole genome shotgun (WGS) entry which is preliminary data.</text>
</comment>
<accession>A0A1G2P3S4</accession>
<protein>
    <recommendedName>
        <fullName evidence="4">M23ase beta-sheet core domain-containing protein</fullName>
    </recommendedName>
</protein>
<organism evidence="5 6">
    <name type="scientific">Candidatus Taylorbacteria bacterium RIFCSPLOWO2_12_FULL_43_20</name>
    <dbReference type="NCBI Taxonomy" id="1802332"/>
    <lineage>
        <taxon>Bacteria</taxon>
        <taxon>Candidatus Tayloriibacteriota</taxon>
    </lineage>
</organism>
<dbReference type="Gene3D" id="2.70.70.10">
    <property type="entry name" value="Glucose Permease (Domain IIA)"/>
    <property type="match status" value="1"/>
</dbReference>
<evidence type="ECO:0000256" key="3">
    <source>
        <dbReference type="SAM" id="SignalP"/>
    </source>
</evidence>
<evidence type="ECO:0000256" key="2">
    <source>
        <dbReference type="SAM" id="Coils"/>
    </source>
</evidence>
<feature type="coiled-coil region" evidence="2">
    <location>
        <begin position="35"/>
        <end position="125"/>
    </location>
</feature>
<feature type="domain" description="M23ase beta-sheet core" evidence="4">
    <location>
        <begin position="301"/>
        <end position="395"/>
    </location>
</feature>
<sequence>MKKWTTFKKSIFLMCLVLLLTANYQQSGIVNGQNIEEIKKKIDEKNKTIIQLENEINIYKTEVEVVGKEKQTLQKAVKTLDITEQKLNTDIKLAENKIGAANYTIEKLNIEINKAEQSADRSLSALADIIRGVNESDNSSLIEILLTNENISDFWNDLEVMETLQKNIKTKMAELRVLKEELAKRRDEQDEKKNELVELKGDLGDKKKLVSISKKEKDTLLSTTQSKEANYRRILNEKIALKNAFEKELLEFESQLKLAIDPQSYAKAGQGVLSWPLDNIKITQYFGDTAFAKAGAYNGKGHNGVDFGTPTGTVVKSAASGFVVGTGDTDLVCPGASYGKWILVEHPNGLSTLYAHLSLIKATKGQKLLLGETIGFSGNTGYSTGPHLHFTVYATQGVRVLEKKSAVCGGTYIMPIADLKAYLNPMSYL</sequence>
<keyword evidence="2" id="KW-0175">Coiled coil</keyword>
<dbReference type="InterPro" id="IPR016047">
    <property type="entry name" value="M23ase_b-sheet_dom"/>
</dbReference>
<dbReference type="CDD" id="cd12797">
    <property type="entry name" value="M23_peptidase"/>
    <property type="match status" value="1"/>
</dbReference>
<dbReference type="Gene3D" id="6.10.250.3150">
    <property type="match status" value="1"/>
</dbReference>
<dbReference type="PANTHER" id="PTHR21666:SF289">
    <property type="entry name" value="L-ALA--D-GLU ENDOPEPTIDASE"/>
    <property type="match status" value="1"/>
</dbReference>
<reference evidence="5 6" key="1">
    <citation type="journal article" date="2016" name="Nat. Commun.">
        <title>Thousands of microbial genomes shed light on interconnected biogeochemical processes in an aquifer system.</title>
        <authorList>
            <person name="Anantharaman K."/>
            <person name="Brown C.T."/>
            <person name="Hug L.A."/>
            <person name="Sharon I."/>
            <person name="Castelle C.J."/>
            <person name="Probst A.J."/>
            <person name="Thomas B.C."/>
            <person name="Singh A."/>
            <person name="Wilkins M.J."/>
            <person name="Karaoz U."/>
            <person name="Brodie E.L."/>
            <person name="Williams K.H."/>
            <person name="Hubbard S.S."/>
            <person name="Banfield J.F."/>
        </authorList>
    </citation>
    <scope>NUCLEOTIDE SEQUENCE [LARGE SCALE GENOMIC DNA]</scope>
</reference>
<evidence type="ECO:0000313" key="5">
    <source>
        <dbReference type="EMBL" id="OHA42984.1"/>
    </source>
</evidence>
<keyword evidence="1 3" id="KW-0732">Signal</keyword>